<comment type="subcellular location">
    <subcellularLocation>
        <location evidence="1">Membrane</location>
        <topology evidence="1">Multi-pass membrane protein</topology>
    </subcellularLocation>
</comment>
<comment type="caution">
    <text evidence="6">The sequence shown here is derived from an EMBL/GenBank/DDBJ whole genome shotgun (WGS) entry which is preliminary data.</text>
</comment>
<evidence type="ECO:0000256" key="1">
    <source>
        <dbReference type="ARBA" id="ARBA00004141"/>
    </source>
</evidence>
<keyword evidence="2 5" id="KW-0812">Transmembrane</keyword>
<dbReference type="Pfam" id="PF02674">
    <property type="entry name" value="Colicin_V"/>
    <property type="match status" value="1"/>
</dbReference>
<feature type="transmembrane region" description="Helical" evidence="5">
    <location>
        <begin position="28"/>
        <end position="45"/>
    </location>
</feature>
<dbReference type="GO" id="GO:0009403">
    <property type="term" value="P:toxin biosynthetic process"/>
    <property type="evidence" value="ECO:0007669"/>
    <property type="project" value="InterPro"/>
</dbReference>
<reference evidence="6 7" key="1">
    <citation type="submission" date="2019-02" db="EMBL/GenBank/DDBJ databases">
        <title>Genomic Encyclopedia of Type Strains, Phase IV (KMG-IV): sequencing the most valuable type-strain genomes for metagenomic binning, comparative biology and taxonomic classification.</title>
        <authorList>
            <person name="Goeker M."/>
        </authorList>
    </citation>
    <scope>NUCLEOTIDE SEQUENCE [LARGE SCALE GENOMIC DNA]</scope>
    <source>
        <strain evidence="6 7">DSM 16618</strain>
    </source>
</reference>
<protein>
    <submittedName>
        <fullName evidence="6">Membrane protein required for colicin V production</fullName>
    </submittedName>
</protein>
<name>A0A4Q7MPM6_9BURK</name>
<dbReference type="PANTHER" id="PTHR36926">
    <property type="entry name" value="COLICIN V PRODUCTION PROTEIN"/>
    <property type="match status" value="1"/>
</dbReference>
<dbReference type="Proteomes" id="UP000292039">
    <property type="component" value="Unassembled WGS sequence"/>
</dbReference>
<feature type="transmembrane region" description="Helical" evidence="5">
    <location>
        <begin position="101"/>
        <end position="123"/>
    </location>
</feature>
<evidence type="ECO:0000256" key="4">
    <source>
        <dbReference type="ARBA" id="ARBA00023136"/>
    </source>
</evidence>
<feature type="transmembrane region" description="Helical" evidence="5">
    <location>
        <begin position="6"/>
        <end position="21"/>
    </location>
</feature>
<dbReference type="InterPro" id="IPR052719">
    <property type="entry name" value="CvpA-like"/>
</dbReference>
<keyword evidence="4 5" id="KW-0472">Membrane</keyword>
<dbReference type="PANTHER" id="PTHR36926:SF1">
    <property type="entry name" value="COLICIN V PRODUCTION PROTEIN"/>
    <property type="match status" value="1"/>
</dbReference>
<accession>A0A4Q7MPM6</accession>
<evidence type="ECO:0000313" key="6">
    <source>
        <dbReference type="EMBL" id="RZS70557.1"/>
    </source>
</evidence>
<evidence type="ECO:0000256" key="3">
    <source>
        <dbReference type="ARBA" id="ARBA00022989"/>
    </source>
</evidence>
<dbReference type="AlphaFoldDB" id="A0A4Q7MPM6"/>
<keyword evidence="3 5" id="KW-1133">Transmembrane helix</keyword>
<evidence type="ECO:0000256" key="5">
    <source>
        <dbReference type="SAM" id="Phobius"/>
    </source>
</evidence>
<feature type="transmembrane region" description="Helical" evidence="5">
    <location>
        <begin position="65"/>
        <end position="89"/>
    </location>
</feature>
<dbReference type="GO" id="GO:0016020">
    <property type="term" value="C:membrane"/>
    <property type="evidence" value="ECO:0007669"/>
    <property type="project" value="UniProtKB-SubCell"/>
</dbReference>
<proteinExistence type="predicted"/>
<gene>
    <name evidence="6" type="ORF">EV679_1964</name>
</gene>
<evidence type="ECO:0000256" key="2">
    <source>
        <dbReference type="ARBA" id="ARBA00022692"/>
    </source>
</evidence>
<sequence length="200" mass="20891">MTAYDIVVLVVLGASCLLGLIRGLLKEVLSLVAFAAATLAAIWWGPLMYEWLAPYIEAPMLRMGLGYLIVFIAALLLVGLLNMTLAALVRTTGLTPADHGLGGLFGLLRGLVLVLAGTAIAGYTPMPEQPWWKDAMFSGTAQNAVAEITAWLGVHGPDWLPEWKEPVQPPDAGKGALEALSGSVISVQGMQGGAAQGAGL</sequence>
<organism evidence="6 7">
    <name type="scientific">Kerstersia gyiorum</name>
    <dbReference type="NCBI Taxonomy" id="206506"/>
    <lineage>
        <taxon>Bacteria</taxon>
        <taxon>Pseudomonadati</taxon>
        <taxon>Pseudomonadota</taxon>
        <taxon>Betaproteobacteria</taxon>
        <taxon>Burkholderiales</taxon>
        <taxon>Alcaligenaceae</taxon>
        <taxon>Kerstersia</taxon>
    </lineage>
</organism>
<dbReference type="InterPro" id="IPR003825">
    <property type="entry name" value="Colicin-V_CvpA"/>
</dbReference>
<evidence type="ECO:0000313" key="7">
    <source>
        <dbReference type="Proteomes" id="UP000292039"/>
    </source>
</evidence>
<dbReference type="EMBL" id="SGWZ01000002">
    <property type="protein sequence ID" value="RZS70557.1"/>
    <property type="molecule type" value="Genomic_DNA"/>
</dbReference>